<proteinExistence type="predicted"/>
<keyword evidence="2" id="KW-0493">Microtubule</keyword>
<feature type="region of interest" description="Disordered" evidence="4">
    <location>
        <begin position="241"/>
        <end position="330"/>
    </location>
</feature>
<sequence length="330" mass="36292">MVRFYKLLDGNESDSESFGNVETILEECGSVAEAKYLLQRLLAFSLEQGFIAAKAKADHKETVPIFIRDAIDDHILAPGFPIIEAADAEFHSYSARPPRWIRYDCMGCIFREGKAMPELANPESEARIQQLEQEAKINESLLSQVIEDKDIVGDVTQVLEAAQKNRSKSNSPDVVENGATNEGDASEMETASTKNLTALADKSSNPSFNLGEKARRRTATTDELLYPIKASRSLEEIREVDANLEGERTRSNSPVSAEADTECDSRPDSTCPPSTSHGHRKSLEEICEVDANLEGERTRSNSPVSAEADTECDSRPDSTCPPSTSHGHRK</sequence>
<evidence type="ECO:0000256" key="4">
    <source>
        <dbReference type="SAM" id="MobiDB-lite"/>
    </source>
</evidence>
<keyword evidence="1" id="KW-0963">Cytoplasm</keyword>
<organism evidence="6 7">
    <name type="scientific">Ascaris lumbricoides</name>
    <name type="common">Giant roundworm</name>
    <dbReference type="NCBI Taxonomy" id="6252"/>
    <lineage>
        <taxon>Eukaryota</taxon>
        <taxon>Metazoa</taxon>
        <taxon>Ecdysozoa</taxon>
        <taxon>Nematoda</taxon>
        <taxon>Chromadorea</taxon>
        <taxon>Rhabditida</taxon>
        <taxon>Spirurina</taxon>
        <taxon>Ascaridomorpha</taxon>
        <taxon>Ascaridoidea</taxon>
        <taxon>Ascarididae</taxon>
        <taxon>Ascaris</taxon>
    </lineage>
</organism>
<keyword evidence="6" id="KW-1185">Reference proteome</keyword>
<evidence type="ECO:0000256" key="1">
    <source>
        <dbReference type="ARBA" id="ARBA00022490"/>
    </source>
</evidence>
<evidence type="ECO:0000259" key="5">
    <source>
        <dbReference type="Pfam" id="PF23203"/>
    </source>
</evidence>
<dbReference type="InterPro" id="IPR056532">
    <property type="entry name" value="KIF21A/B_hel_2"/>
</dbReference>
<evidence type="ECO:0000313" key="7">
    <source>
        <dbReference type="WBParaSite" id="ALUE_0001452801-mRNA-1"/>
    </source>
</evidence>
<keyword evidence="3" id="KW-0175">Coiled coil</keyword>
<feature type="compositionally biased region" description="Basic and acidic residues" evidence="4">
    <location>
        <begin position="241"/>
        <end position="250"/>
    </location>
</feature>
<feature type="compositionally biased region" description="Polar residues" evidence="4">
    <location>
        <begin position="189"/>
        <end position="208"/>
    </location>
</feature>
<dbReference type="AlphaFoldDB" id="A0A9J2PYX3"/>
<feature type="domain" description="KIF21A/B second helical" evidence="5">
    <location>
        <begin position="15"/>
        <end position="62"/>
    </location>
</feature>
<dbReference type="Proteomes" id="UP000036681">
    <property type="component" value="Unplaced"/>
</dbReference>
<feature type="region of interest" description="Disordered" evidence="4">
    <location>
        <begin position="163"/>
        <end position="217"/>
    </location>
</feature>
<dbReference type="GO" id="GO:0005874">
    <property type="term" value="C:microtubule"/>
    <property type="evidence" value="ECO:0007669"/>
    <property type="project" value="UniProtKB-KW"/>
</dbReference>
<dbReference type="WBParaSite" id="ALUE_0001452801-mRNA-1">
    <property type="protein sequence ID" value="ALUE_0001452801-mRNA-1"/>
    <property type="gene ID" value="ALUE_0001452801"/>
</dbReference>
<accession>A0A9J2PYX3</accession>
<reference evidence="7" key="1">
    <citation type="submission" date="2023-03" db="UniProtKB">
        <authorList>
            <consortium name="WormBaseParasite"/>
        </authorList>
    </citation>
    <scope>IDENTIFICATION</scope>
</reference>
<protein>
    <submittedName>
        <fullName evidence="7">LisH domain-containing protein</fullName>
    </submittedName>
</protein>
<dbReference type="Pfam" id="PF23203">
    <property type="entry name" value="KIF21A"/>
    <property type="match status" value="1"/>
</dbReference>
<evidence type="ECO:0000256" key="3">
    <source>
        <dbReference type="ARBA" id="ARBA00023054"/>
    </source>
</evidence>
<feature type="compositionally biased region" description="Polar residues" evidence="4">
    <location>
        <begin position="320"/>
        <end position="330"/>
    </location>
</feature>
<name>A0A9J2PYX3_ASCLU</name>
<evidence type="ECO:0000256" key="2">
    <source>
        <dbReference type="ARBA" id="ARBA00022701"/>
    </source>
</evidence>
<evidence type="ECO:0000313" key="6">
    <source>
        <dbReference type="Proteomes" id="UP000036681"/>
    </source>
</evidence>